<evidence type="ECO:0000313" key="1">
    <source>
        <dbReference type="Proteomes" id="UP000095286"/>
    </source>
</evidence>
<accession>A0AC35TXT6</accession>
<dbReference type="WBParaSite" id="RSKR_0000544100.1">
    <property type="protein sequence ID" value="RSKR_0000544100.1"/>
    <property type="gene ID" value="RSKR_0000544100"/>
</dbReference>
<name>A0AC35TXT6_9BILA</name>
<sequence>MRIVRVCIYKHNNVYDSLSDILVKAGNDVTYLVLPMDHELTTIGTKLSKVITLEYSPETLEYSEQMGELKSSLWVKDFSNPTKILALSRLFKNFARSTLKHVLANETLIELIKAEKFDLGVTESFDMSAFGLFKVFDIPAHVSMFAGGLFSSHYKYFGMTYPVSQVPTLHASFADTEMTFVSRFKNFISFWAIDMFTSFNLDNLQDIFNQKYGNGFVDIPDQVRKSSFHISNADPYLDFTTPAIAKIVQLGGFSIPKPNLLDKKWSDILNKRKRNVLVSFGTNCKSTDMPLPIRNAFLETFAKFPDVTFIWKYESAKDGTAKDLPNVFLSEWLPQTDILADSRLSGFVTHGGLNSISEAAHTGTKVLVIPLFADQYRNSKIAEKIGFGTILKKEDIVPHKLSAALRKLLEDESELTRNAQRIGEMIKNRPYNTTELFIKHIEFASKFKQLPHLNMESHDTYFFQYLMLDVIGAILLALILILSLITLCICTMYKKCCRKTNIVSDPKKHD</sequence>
<evidence type="ECO:0000313" key="2">
    <source>
        <dbReference type="WBParaSite" id="RSKR_0000544100.1"/>
    </source>
</evidence>
<proteinExistence type="predicted"/>
<protein>
    <submittedName>
        <fullName evidence="2">Glucuronosyltransferase</fullName>
    </submittedName>
</protein>
<organism evidence="1 2">
    <name type="scientific">Rhabditophanes sp. KR3021</name>
    <dbReference type="NCBI Taxonomy" id="114890"/>
    <lineage>
        <taxon>Eukaryota</taxon>
        <taxon>Metazoa</taxon>
        <taxon>Ecdysozoa</taxon>
        <taxon>Nematoda</taxon>
        <taxon>Chromadorea</taxon>
        <taxon>Rhabditida</taxon>
        <taxon>Tylenchina</taxon>
        <taxon>Panagrolaimomorpha</taxon>
        <taxon>Strongyloidoidea</taxon>
        <taxon>Alloionematidae</taxon>
        <taxon>Rhabditophanes</taxon>
    </lineage>
</organism>
<dbReference type="Proteomes" id="UP000095286">
    <property type="component" value="Unplaced"/>
</dbReference>
<reference evidence="2" key="1">
    <citation type="submission" date="2016-11" db="UniProtKB">
        <authorList>
            <consortium name="WormBaseParasite"/>
        </authorList>
    </citation>
    <scope>IDENTIFICATION</scope>
    <source>
        <strain evidence="2">KR3021</strain>
    </source>
</reference>